<gene>
    <name evidence="4" type="primary">mtaD</name>
    <name evidence="6" type="ORF">SAMN04488123_101124</name>
</gene>
<dbReference type="OrthoDB" id="9807210at2"/>
<dbReference type="PANTHER" id="PTHR43794:SF11">
    <property type="entry name" value="AMIDOHYDROLASE-RELATED DOMAIN-CONTAINING PROTEIN"/>
    <property type="match status" value="1"/>
</dbReference>
<dbReference type="Gene3D" id="2.30.40.10">
    <property type="entry name" value="Urease, subunit C, domain 1"/>
    <property type="match status" value="1"/>
</dbReference>
<feature type="domain" description="Amidohydrolase-related" evidence="5">
    <location>
        <begin position="54"/>
        <end position="403"/>
    </location>
</feature>
<dbReference type="Gene3D" id="3.20.20.140">
    <property type="entry name" value="Metal-dependent hydrolases"/>
    <property type="match status" value="1"/>
</dbReference>
<dbReference type="EC" id="3.5.4.31" evidence="4"/>
<dbReference type="GO" id="GO:0090614">
    <property type="term" value="F:5'-methylthioadenosine deaminase activity"/>
    <property type="evidence" value="ECO:0007669"/>
    <property type="project" value="UniProtKB-UniRule"/>
</dbReference>
<dbReference type="SUPFAM" id="SSF51556">
    <property type="entry name" value="Metallo-dependent hydrolases"/>
    <property type="match status" value="1"/>
</dbReference>
<feature type="binding site" evidence="4">
    <location>
        <position position="65"/>
    </location>
    <ligand>
        <name>Zn(2+)</name>
        <dbReference type="ChEBI" id="CHEBI:29105"/>
    </ligand>
</feature>
<evidence type="ECO:0000313" key="6">
    <source>
        <dbReference type="EMBL" id="SDI28144.1"/>
    </source>
</evidence>
<dbReference type="GO" id="GO:0050270">
    <property type="term" value="F:S-adenosylhomocysteine deaminase activity"/>
    <property type="evidence" value="ECO:0007669"/>
    <property type="project" value="UniProtKB-UniRule"/>
</dbReference>
<accession>A0A1G8JA43</accession>
<comment type="cofactor">
    <cofactor evidence="4">
        <name>Zn(2+)</name>
        <dbReference type="ChEBI" id="CHEBI:29105"/>
    </cofactor>
    <text evidence="4">Binds 1 zinc ion per subunit.</text>
</comment>
<evidence type="ECO:0000313" key="7">
    <source>
        <dbReference type="Proteomes" id="UP000198853"/>
    </source>
</evidence>
<comment type="function">
    <text evidence="4">Catalyzes the deamination of 5-methylthioadenosine and S-adenosyl-L-homocysteine into 5-methylthioinosine and S-inosyl-L-homocysteine, respectively. Is also able to deaminate adenosine.</text>
</comment>
<dbReference type="GO" id="GO:0046872">
    <property type="term" value="F:metal ion binding"/>
    <property type="evidence" value="ECO:0007669"/>
    <property type="project" value="UniProtKB-KW"/>
</dbReference>
<dbReference type="EMBL" id="FNEN01000001">
    <property type="protein sequence ID" value="SDI28144.1"/>
    <property type="molecule type" value="Genomic_DNA"/>
</dbReference>
<evidence type="ECO:0000256" key="3">
    <source>
        <dbReference type="ARBA" id="ARBA00022833"/>
    </source>
</evidence>
<feature type="binding site" evidence="4">
    <location>
        <position position="145"/>
    </location>
    <ligand>
        <name>substrate</name>
    </ligand>
</feature>
<dbReference type="HAMAP" id="MF_01281">
    <property type="entry name" value="MTA_SAH_deamin"/>
    <property type="match status" value="1"/>
</dbReference>
<feature type="binding site" evidence="4">
    <location>
        <position position="213"/>
    </location>
    <ligand>
        <name>Zn(2+)</name>
        <dbReference type="ChEBI" id="CHEBI:29105"/>
    </ligand>
</feature>
<comment type="catalytic activity">
    <reaction evidence="4">
        <text>S-adenosyl-L-homocysteine + H2O + H(+) = S-inosyl-L-homocysteine + NH4(+)</text>
        <dbReference type="Rhea" id="RHEA:20716"/>
        <dbReference type="ChEBI" id="CHEBI:15377"/>
        <dbReference type="ChEBI" id="CHEBI:15378"/>
        <dbReference type="ChEBI" id="CHEBI:28938"/>
        <dbReference type="ChEBI" id="CHEBI:57856"/>
        <dbReference type="ChEBI" id="CHEBI:57985"/>
        <dbReference type="EC" id="3.5.4.28"/>
    </reaction>
</comment>
<comment type="similarity">
    <text evidence="4">Belongs to the metallo-dependent hydrolases superfamily. MTA/SAH deaminase family.</text>
</comment>
<dbReference type="Proteomes" id="UP000198853">
    <property type="component" value="Unassembled WGS sequence"/>
</dbReference>
<dbReference type="EC" id="3.5.4.28" evidence="4"/>
<evidence type="ECO:0000256" key="4">
    <source>
        <dbReference type="HAMAP-Rule" id="MF_01281"/>
    </source>
</evidence>
<sequence>MTQRSIVENVTVMDATRIFSDAAVKVKGKKIVAVARSGELETDGYERIDGRGKILMPGLVNTHGHTPMTLLRGISDDLPLDRWLREKIWPAEATLDEESAAAGTALAIVEMLRSGTTCFADMYHLNREGAARITEETGLKASLARGMIVLGSTKTEQKEKLNAAVAYANACENAPSGRLRGAIFPHAPYTCPPDFLHAAKTAADDASLPLHIHIAETRQEVRKHEATYGQTPVTHLLEAGILAEGSLAVHAVHVNETDITGMKEKGVHVSHNPQSNLKLGSGIAPLPRLLNEHIPVSLGTDSAASNNTLDLFDEMRQAAMIHKGTEQAAEVTSAQSVVEMATVNGARTLGFPGTGLIEEGYDADFILIDTGKPHLIPRVNDYGSLVYAASGQDVTDVFVEGRALMRRGELLTIDEEKVCHEAINAQKKWKADR</sequence>
<dbReference type="Pfam" id="PF01979">
    <property type="entry name" value="Amidohydro_1"/>
    <property type="match status" value="1"/>
</dbReference>
<dbReference type="InterPro" id="IPR006680">
    <property type="entry name" value="Amidohydro-rel"/>
</dbReference>
<organism evidence="6 7">
    <name type="scientific">Natribacillus halophilus</name>
    <dbReference type="NCBI Taxonomy" id="549003"/>
    <lineage>
        <taxon>Bacteria</taxon>
        <taxon>Bacillati</taxon>
        <taxon>Bacillota</taxon>
        <taxon>Bacilli</taxon>
        <taxon>Bacillales</taxon>
        <taxon>Bacillaceae</taxon>
        <taxon>Natribacillus</taxon>
    </lineage>
</organism>
<dbReference type="AlphaFoldDB" id="A0A1G8JA43"/>
<feature type="binding site" evidence="4">
    <location>
        <position position="301"/>
    </location>
    <ligand>
        <name>Zn(2+)</name>
        <dbReference type="ChEBI" id="CHEBI:29105"/>
    </ligand>
</feature>
<comment type="catalytic activity">
    <reaction evidence="4">
        <text>S-methyl-5'-thioadenosine + H2O + H(+) = S-methyl-5'-thioinosine + NH4(+)</text>
        <dbReference type="Rhea" id="RHEA:25025"/>
        <dbReference type="ChEBI" id="CHEBI:15377"/>
        <dbReference type="ChEBI" id="CHEBI:15378"/>
        <dbReference type="ChEBI" id="CHEBI:17509"/>
        <dbReference type="ChEBI" id="CHEBI:28938"/>
        <dbReference type="ChEBI" id="CHEBI:48595"/>
        <dbReference type="EC" id="3.5.4.31"/>
    </reaction>
</comment>
<proteinExistence type="inferred from homology"/>
<dbReference type="CDD" id="cd01298">
    <property type="entry name" value="ATZ_TRZ_like"/>
    <property type="match status" value="1"/>
</dbReference>
<reference evidence="6 7" key="1">
    <citation type="submission" date="2016-10" db="EMBL/GenBank/DDBJ databases">
        <authorList>
            <person name="de Groot N.N."/>
        </authorList>
    </citation>
    <scope>NUCLEOTIDE SEQUENCE [LARGE SCALE GENOMIC DNA]</scope>
    <source>
        <strain evidence="6 7">DSM 21771</strain>
    </source>
</reference>
<dbReference type="InterPro" id="IPR032466">
    <property type="entry name" value="Metal_Hydrolase"/>
</dbReference>
<dbReference type="InterPro" id="IPR023512">
    <property type="entry name" value="Deaminase_MtaD/DadD"/>
</dbReference>
<evidence type="ECO:0000259" key="5">
    <source>
        <dbReference type="Pfam" id="PF01979"/>
    </source>
</evidence>
<feature type="binding site" evidence="4">
    <location>
        <position position="301"/>
    </location>
    <ligand>
        <name>substrate</name>
    </ligand>
</feature>
<feature type="binding site" evidence="4">
    <location>
        <position position="63"/>
    </location>
    <ligand>
        <name>Zn(2+)</name>
        <dbReference type="ChEBI" id="CHEBI:29105"/>
    </ligand>
</feature>
<dbReference type="FunFam" id="3.20.20.140:FF:000014">
    <property type="entry name" value="5-methylthioadenosine/S-adenosylhomocysteine deaminase"/>
    <property type="match status" value="1"/>
</dbReference>
<evidence type="ECO:0000256" key="2">
    <source>
        <dbReference type="ARBA" id="ARBA00022801"/>
    </source>
</evidence>
<name>A0A1G8JA43_9BACI</name>
<dbReference type="InterPro" id="IPR050287">
    <property type="entry name" value="MTA/SAH_deaminase"/>
</dbReference>
<dbReference type="InterPro" id="IPR011059">
    <property type="entry name" value="Metal-dep_hydrolase_composite"/>
</dbReference>
<dbReference type="RefSeq" id="WP_090395617.1">
    <property type="nucleotide sequence ID" value="NZ_FNEN01000001.1"/>
</dbReference>
<evidence type="ECO:0000256" key="1">
    <source>
        <dbReference type="ARBA" id="ARBA00022723"/>
    </source>
</evidence>
<keyword evidence="7" id="KW-1185">Reference proteome</keyword>
<comment type="caution">
    <text evidence="4">Lacks conserved residue(s) required for the propagation of feature annotation.</text>
</comment>
<feature type="binding site" evidence="4">
    <location>
        <position position="92"/>
    </location>
    <ligand>
        <name>substrate</name>
    </ligand>
</feature>
<keyword evidence="2 4" id="KW-0378">Hydrolase</keyword>
<feature type="binding site" evidence="4">
    <location>
        <position position="216"/>
    </location>
    <ligand>
        <name>substrate</name>
    </ligand>
</feature>
<dbReference type="SUPFAM" id="SSF51338">
    <property type="entry name" value="Composite domain of metallo-dependent hydrolases"/>
    <property type="match status" value="1"/>
</dbReference>
<keyword evidence="1 4" id="KW-0479">Metal-binding</keyword>
<protein>
    <recommendedName>
        <fullName evidence="4">5-methylthioadenosine/S-adenosylhomocysteine deaminase</fullName>
        <shortName evidence="4">MTA/SAH deaminase</shortName>
        <ecNumber evidence="4">3.5.4.28</ecNumber>
        <ecNumber evidence="4">3.5.4.31</ecNumber>
    </recommendedName>
</protein>
<feature type="binding site" evidence="4">
    <location>
        <position position="186"/>
    </location>
    <ligand>
        <name>substrate</name>
    </ligand>
</feature>
<keyword evidence="3 4" id="KW-0862">Zinc</keyword>
<dbReference type="PANTHER" id="PTHR43794">
    <property type="entry name" value="AMINOHYDROLASE SSNA-RELATED"/>
    <property type="match status" value="1"/>
</dbReference>